<accession>A0A220S356</accession>
<dbReference type="AlphaFoldDB" id="A0A220S356"/>
<dbReference type="PANTHER" id="PTHR38453">
    <property type="entry name" value="CYTOPLASMIC PROTEIN-RELATED"/>
    <property type="match status" value="1"/>
</dbReference>
<evidence type="ECO:0000313" key="1">
    <source>
        <dbReference type="EMBL" id="ASK27763.1"/>
    </source>
</evidence>
<name>A0A220S356_9NEIS</name>
<keyword evidence="2" id="KW-1185">Reference proteome</keyword>
<evidence type="ECO:0000313" key="2">
    <source>
        <dbReference type="Proteomes" id="UP000198238"/>
    </source>
</evidence>
<dbReference type="KEGG" id="nei:BG910_08455"/>
<dbReference type="EMBL" id="CP022278">
    <property type="protein sequence ID" value="ASK27763.1"/>
    <property type="molecule type" value="Genomic_DNA"/>
</dbReference>
<sequence length="75" mass="8696">MRWLPVKKLLNHPFVGRLKKACKEARIAANYMAGIPDYDRYVATQRRHNPNAPVMTKVEFLDYCRLKSNGNGRCC</sequence>
<protein>
    <recommendedName>
        <fullName evidence="3">Selenoprotein</fullName>
    </recommendedName>
</protein>
<dbReference type="Proteomes" id="UP000198238">
    <property type="component" value="Chromosome"/>
</dbReference>
<dbReference type="Pfam" id="PF04328">
    <property type="entry name" value="Sel_put"/>
    <property type="match status" value="1"/>
</dbReference>
<dbReference type="PANTHER" id="PTHR38453:SF1">
    <property type="entry name" value="CYTOPLASMIC PROTEIN"/>
    <property type="match status" value="1"/>
</dbReference>
<gene>
    <name evidence="1" type="ORF">BG910_08455</name>
</gene>
<reference evidence="1 2" key="1">
    <citation type="submission" date="2017-06" db="EMBL/GenBank/DDBJ databases">
        <title>Neisseria chenwenguii sp. nov., isolated from the intestinal contents of Tibetan Plateau Pika in Yushu, Qinghai Province, China.</title>
        <authorList>
            <person name="Zhang G."/>
        </authorList>
    </citation>
    <scope>NUCLEOTIDE SEQUENCE [LARGE SCALE GENOMIC DNA]</scope>
    <source>
        <strain evidence="1 2">10023</strain>
    </source>
</reference>
<dbReference type="InterPro" id="IPR007423">
    <property type="entry name" value="Sel_put"/>
</dbReference>
<evidence type="ECO:0008006" key="3">
    <source>
        <dbReference type="Google" id="ProtNLM"/>
    </source>
</evidence>
<proteinExistence type="predicted"/>
<organism evidence="1 2">
    <name type="scientific">Neisseria chenwenguii</name>
    <dbReference type="NCBI Taxonomy" id="1853278"/>
    <lineage>
        <taxon>Bacteria</taxon>
        <taxon>Pseudomonadati</taxon>
        <taxon>Pseudomonadota</taxon>
        <taxon>Betaproteobacteria</taxon>
        <taxon>Neisseriales</taxon>
        <taxon>Neisseriaceae</taxon>
        <taxon>Neisseria</taxon>
    </lineage>
</organism>